<dbReference type="InterPro" id="IPR011701">
    <property type="entry name" value="MFS"/>
</dbReference>
<evidence type="ECO:0000256" key="4">
    <source>
        <dbReference type="ARBA" id="ARBA00023136"/>
    </source>
</evidence>
<dbReference type="InterPro" id="IPR036259">
    <property type="entry name" value="MFS_trans_sf"/>
</dbReference>
<proteinExistence type="predicted"/>
<keyword evidence="8" id="KW-1185">Reference proteome</keyword>
<feature type="transmembrane region" description="Helical" evidence="5">
    <location>
        <begin position="181"/>
        <end position="200"/>
    </location>
</feature>
<keyword evidence="4 5" id="KW-0472">Membrane</keyword>
<feature type="transmembrane region" description="Helical" evidence="5">
    <location>
        <begin position="294"/>
        <end position="313"/>
    </location>
</feature>
<evidence type="ECO:0000256" key="3">
    <source>
        <dbReference type="ARBA" id="ARBA00022989"/>
    </source>
</evidence>
<protein>
    <submittedName>
        <fullName evidence="7">Aromatic acid/H+ symport family MFS transporter</fullName>
    </submittedName>
</protein>
<comment type="caution">
    <text evidence="7">The sequence shown here is derived from an EMBL/GenBank/DDBJ whole genome shotgun (WGS) entry which is preliminary data.</text>
</comment>
<dbReference type="Gene3D" id="1.20.1250.20">
    <property type="entry name" value="MFS general substrate transporter like domains"/>
    <property type="match status" value="1"/>
</dbReference>
<accession>A0ABP9KN93</accession>
<evidence type="ECO:0000256" key="2">
    <source>
        <dbReference type="ARBA" id="ARBA00022692"/>
    </source>
</evidence>
<feature type="domain" description="Major facilitator superfamily (MFS) profile" evidence="6">
    <location>
        <begin position="26"/>
        <end position="442"/>
    </location>
</feature>
<dbReference type="RefSeq" id="WP_346033758.1">
    <property type="nucleotide sequence ID" value="NZ_BAABHV010000021.1"/>
</dbReference>
<dbReference type="EMBL" id="BAABHV010000021">
    <property type="protein sequence ID" value="GAA5060658.1"/>
    <property type="molecule type" value="Genomic_DNA"/>
</dbReference>
<feature type="transmembrane region" description="Helical" evidence="5">
    <location>
        <begin position="355"/>
        <end position="377"/>
    </location>
</feature>
<feature type="transmembrane region" description="Helical" evidence="5">
    <location>
        <begin position="60"/>
        <end position="79"/>
    </location>
</feature>
<dbReference type="InterPro" id="IPR020846">
    <property type="entry name" value="MFS_dom"/>
</dbReference>
<organism evidence="7 8">
    <name type="scientific">Erythrobacter westpacificensis</name>
    <dbReference type="NCBI Taxonomy" id="1055231"/>
    <lineage>
        <taxon>Bacteria</taxon>
        <taxon>Pseudomonadati</taxon>
        <taxon>Pseudomonadota</taxon>
        <taxon>Alphaproteobacteria</taxon>
        <taxon>Sphingomonadales</taxon>
        <taxon>Erythrobacteraceae</taxon>
        <taxon>Erythrobacter/Porphyrobacter group</taxon>
        <taxon>Erythrobacter</taxon>
    </lineage>
</organism>
<evidence type="ECO:0000256" key="5">
    <source>
        <dbReference type="SAM" id="Phobius"/>
    </source>
</evidence>
<dbReference type="Proteomes" id="UP001500518">
    <property type="component" value="Unassembled WGS sequence"/>
</dbReference>
<feature type="transmembrane region" description="Helical" evidence="5">
    <location>
        <begin position="149"/>
        <end position="169"/>
    </location>
</feature>
<feature type="transmembrane region" description="Helical" evidence="5">
    <location>
        <begin position="418"/>
        <end position="440"/>
    </location>
</feature>
<feature type="transmembrane region" description="Helical" evidence="5">
    <location>
        <begin position="389"/>
        <end position="412"/>
    </location>
</feature>
<dbReference type="PANTHER" id="PTHR23508">
    <property type="entry name" value="CARBOXYLIC ACID TRANSPORTER PROTEIN HOMOLOG"/>
    <property type="match status" value="1"/>
</dbReference>
<evidence type="ECO:0000259" key="6">
    <source>
        <dbReference type="PROSITE" id="PS50850"/>
    </source>
</evidence>
<feature type="transmembrane region" description="Helical" evidence="5">
    <location>
        <begin position="91"/>
        <end position="110"/>
    </location>
</feature>
<dbReference type="SUPFAM" id="SSF103473">
    <property type="entry name" value="MFS general substrate transporter"/>
    <property type="match status" value="1"/>
</dbReference>
<feature type="transmembrane region" description="Helical" evidence="5">
    <location>
        <begin position="116"/>
        <end position="137"/>
    </location>
</feature>
<dbReference type="PANTHER" id="PTHR23508:SF10">
    <property type="entry name" value="CARBOXYLIC ACID TRANSPORTER PROTEIN HOMOLOG"/>
    <property type="match status" value="1"/>
</dbReference>
<dbReference type="Pfam" id="PF07690">
    <property type="entry name" value="MFS_1"/>
    <property type="match status" value="1"/>
</dbReference>
<comment type="subcellular location">
    <subcellularLocation>
        <location evidence="1">Membrane</location>
        <topology evidence="1">Multi-pass membrane protein</topology>
    </subcellularLocation>
</comment>
<feature type="transmembrane region" description="Helical" evidence="5">
    <location>
        <begin position="320"/>
        <end position="340"/>
    </location>
</feature>
<keyword evidence="3 5" id="KW-1133">Transmembrane helix</keyword>
<reference evidence="8" key="1">
    <citation type="journal article" date="2019" name="Int. J. Syst. Evol. Microbiol.">
        <title>The Global Catalogue of Microorganisms (GCM) 10K type strain sequencing project: providing services to taxonomists for standard genome sequencing and annotation.</title>
        <authorList>
            <consortium name="The Broad Institute Genomics Platform"/>
            <consortium name="The Broad Institute Genome Sequencing Center for Infectious Disease"/>
            <person name="Wu L."/>
            <person name="Ma J."/>
        </authorList>
    </citation>
    <scope>NUCLEOTIDE SEQUENCE [LARGE SCALE GENOMIC DNA]</scope>
    <source>
        <strain evidence="8">JCM 18014</strain>
    </source>
</reference>
<evidence type="ECO:0000313" key="8">
    <source>
        <dbReference type="Proteomes" id="UP001500518"/>
    </source>
</evidence>
<dbReference type="PROSITE" id="PS50850">
    <property type="entry name" value="MFS"/>
    <property type="match status" value="1"/>
</dbReference>
<evidence type="ECO:0000256" key="1">
    <source>
        <dbReference type="ARBA" id="ARBA00004141"/>
    </source>
</evidence>
<name>A0ABP9KN93_9SPHN</name>
<gene>
    <name evidence="7" type="ORF">GCM10023208_29300</name>
</gene>
<evidence type="ECO:0000313" key="7">
    <source>
        <dbReference type="EMBL" id="GAA5060658.1"/>
    </source>
</evidence>
<sequence>MASNPVKTTFGDALNAQPVKPVQWAIVTVCMLVLVCDGIDLQLLGVVAPKVMEAFDVTRSTFGIAMMAALIGFGLGGWGGGWLGDAIGRRWTLVIAALVFSLGTMAAATSDGVWTMAFWRMFAGLGFGGAYANALAMAGEWLPDRWRPVVVSTLAVGTPIGGTIVGWIGPDLERAYGWEGTFLIFGMATLLVVVAIWAVLRDSPSFLLARGRPEQAEMNAKLVLDENIALAPDRHETDVADGPQIGVLHPSNFRLNLGIGIAFAAATLVAYGILSWGTTFLTAQDFTLDQAGDAVALAGISSMIGSILVGIVMRRFGSRIVMAVLSAMMVVWMLVIGSTIEGLPAVLDDETRSSVTWLVGLSGFAFSAAIAGMYVMMTHGYPPSCRSGGIGFGIFMSRVGAVSATGLGGALLDFGGESVWPFFGTLAAAGALVSAAAFVVDRHVPPLGRAG</sequence>
<feature type="transmembrane region" description="Helical" evidence="5">
    <location>
        <begin position="24"/>
        <end position="48"/>
    </location>
</feature>
<keyword evidence="2 5" id="KW-0812">Transmembrane</keyword>
<feature type="transmembrane region" description="Helical" evidence="5">
    <location>
        <begin position="255"/>
        <end position="274"/>
    </location>
</feature>